<evidence type="ECO:0000313" key="2">
    <source>
        <dbReference type="Proteomes" id="UP000193427"/>
    </source>
</evidence>
<dbReference type="KEGG" id="rgu:A4W93_03385"/>
<reference evidence="1 2" key="1">
    <citation type="submission" date="2016-04" db="EMBL/GenBank/DDBJ databases">
        <title>Complete genome sequence of natural rubber-degrading, novel Gram-negative bacterium, Rhizobacter gummiphilus strain NS21.</title>
        <authorList>
            <person name="Tabata M."/>
            <person name="Kasai D."/>
            <person name="Fukuda M."/>
        </authorList>
    </citation>
    <scope>NUCLEOTIDE SEQUENCE [LARGE SCALE GENOMIC DNA]</scope>
    <source>
        <strain evidence="1 2">NS21</strain>
    </source>
</reference>
<sequence>MTFGTSHAALLAEYQSLMDEEAVLWEVISTQFAGVAGGASGELPVDADLERWAEVRRRRAKLDAVFESLVRSSVPAA</sequence>
<gene>
    <name evidence="1" type="ORF">A4W93_03385</name>
</gene>
<accession>A0A1W6L4D9</accession>
<protein>
    <submittedName>
        <fullName evidence="1">Uncharacterized protein</fullName>
    </submittedName>
</protein>
<evidence type="ECO:0000313" key="1">
    <source>
        <dbReference type="EMBL" id="ARN19038.1"/>
    </source>
</evidence>
<name>A0A1W6L4D9_9BURK</name>
<dbReference type="AlphaFoldDB" id="A0A1W6L4D9"/>
<dbReference type="EMBL" id="CP015118">
    <property type="protein sequence ID" value="ARN19038.1"/>
    <property type="molecule type" value="Genomic_DNA"/>
</dbReference>
<organism evidence="1 2">
    <name type="scientific">Piscinibacter gummiphilus</name>
    <dbReference type="NCBI Taxonomy" id="946333"/>
    <lineage>
        <taxon>Bacteria</taxon>
        <taxon>Pseudomonadati</taxon>
        <taxon>Pseudomonadota</taxon>
        <taxon>Betaproteobacteria</taxon>
        <taxon>Burkholderiales</taxon>
        <taxon>Sphaerotilaceae</taxon>
        <taxon>Piscinibacter</taxon>
    </lineage>
</organism>
<dbReference type="STRING" id="946333.A4W93_03385"/>
<dbReference type="Proteomes" id="UP000193427">
    <property type="component" value="Chromosome"/>
</dbReference>
<keyword evidence="2" id="KW-1185">Reference proteome</keyword>
<proteinExistence type="predicted"/>
<dbReference type="RefSeq" id="WP_085749273.1">
    <property type="nucleotide sequence ID" value="NZ_BSPR01000002.1"/>
</dbReference>